<dbReference type="PANTHER" id="PTHR37296">
    <property type="entry name" value="CONSERVED VIRULENCE FACTOR B"/>
    <property type="match status" value="1"/>
</dbReference>
<evidence type="ECO:0000259" key="3">
    <source>
        <dbReference type="Pfam" id="PF13509"/>
    </source>
</evidence>
<dbReference type="Pfam" id="PF17783">
    <property type="entry name" value="WHD_CvfB"/>
    <property type="match status" value="1"/>
</dbReference>
<protein>
    <recommendedName>
        <fullName evidence="7">YitL protein</fullName>
    </recommendedName>
</protein>
<reference evidence="5 6" key="1">
    <citation type="submission" date="2010-10" db="EMBL/GenBank/DDBJ databases">
        <authorList>
            <person name="Muzny D."/>
            <person name="Qin X."/>
            <person name="Deng J."/>
            <person name="Jiang H."/>
            <person name="Liu Y."/>
            <person name="Qu J."/>
            <person name="Song X.-Z."/>
            <person name="Zhang L."/>
            <person name="Thornton R."/>
            <person name="Coyle M."/>
            <person name="Francisco L."/>
            <person name="Jackson L."/>
            <person name="Javaid M."/>
            <person name="Korchina V."/>
            <person name="Kovar C."/>
            <person name="Mata R."/>
            <person name="Mathew T."/>
            <person name="Ngo R."/>
            <person name="Nguyen L."/>
            <person name="Nguyen N."/>
            <person name="Okwuonu G."/>
            <person name="Ongeri F."/>
            <person name="Pham C."/>
            <person name="Simmons D."/>
            <person name="Wilczek-Boney K."/>
            <person name="Hale W."/>
            <person name="Jakkamsetti A."/>
            <person name="Pham P."/>
            <person name="Ruth R."/>
            <person name="San Lucas F."/>
            <person name="Warren J."/>
            <person name="Zhang J."/>
            <person name="Zhao Z."/>
            <person name="Zhou C."/>
            <person name="Zhu D."/>
            <person name="Lee S."/>
            <person name="Bess C."/>
            <person name="Blankenburg K."/>
            <person name="Forbes L."/>
            <person name="Fu Q."/>
            <person name="Gubbala S."/>
            <person name="Hirani K."/>
            <person name="Jayaseelan J.C."/>
            <person name="Lara F."/>
            <person name="Munidasa M."/>
            <person name="Palculict T."/>
            <person name="Patil S."/>
            <person name="Pu L.-L."/>
            <person name="Saada N."/>
            <person name="Tang L."/>
            <person name="Weissenberger G."/>
            <person name="Zhu Y."/>
            <person name="Hemphill L."/>
            <person name="Shang Y."/>
            <person name="Youmans B."/>
            <person name="Ayvaz T."/>
            <person name="Ross M."/>
            <person name="Santibanez J."/>
            <person name="Aqrawi P."/>
            <person name="Gross S."/>
            <person name="Joshi V."/>
            <person name="Fowler G."/>
            <person name="Nazareth L."/>
            <person name="Reid J."/>
            <person name="Worley K."/>
            <person name="Petrosino J."/>
            <person name="Highlander S."/>
            <person name="Gibbs R."/>
        </authorList>
    </citation>
    <scope>NUCLEOTIDE SEQUENCE [LARGE SCALE GENOMIC DNA]</scope>
    <source>
        <strain evidence="5 6">ATCC 33574</strain>
    </source>
</reference>
<dbReference type="InterPro" id="IPR012340">
    <property type="entry name" value="NA-bd_OB-fold"/>
</dbReference>
<dbReference type="AlphaFoldDB" id="E6K6X3"/>
<feature type="domain" description="Conserved virulence factor B-like winged helix" evidence="4">
    <location>
        <begin position="247"/>
        <end position="304"/>
    </location>
</feature>
<dbReference type="Pfam" id="PF13509">
    <property type="entry name" value="S1_2"/>
    <property type="match status" value="1"/>
</dbReference>
<accession>E6K6X3</accession>
<dbReference type="Gene3D" id="2.40.50.140">
    <property type="entry name" value="Nucleic acid-binding proteins"/>
    <property type="match status" value="2"/>
</dbReference>
<dbReference type="PIRSF" id="PIRSF012524">
    <property type="entry name" value="YitL_S1"/>
    <property type="match status" value="1"/>
</dbReference>
<keyword evidence="6" id="KW-1185">Reference proteome</keyword>
<proteinExistence type="inferred from homology"/>
<name>E6K6X3_9BACT</name>
<dbReference type="STRING" id="873513.HMPREF6485_1373"/>
<dbReference type="Gene3D" id="1.10.10.10">
    <property type="entry name" value="Winged helix-like DNA-binding domain superfamily/Winged helix DNA-binding domain"/>
    <property type="match status" value="1"/>
</dbReference>
<evidence type="ECO:0000259" key="4">
    <source>
        <dbReference type="Pfam" id="PF17783"/>
    </source>
</evidence>
<evidence type="ECO:0000313" key="6">
    <source>
        <dbReference type="Proteomes" id="UP000003112"/>
    </source>
</evidence>
<dbReference type="EMBL" id="AEPD01000026">
    <property type="protein sequence ID" value="EFU30804.1"/>
    <property type="molecule type" value="Genomic_DNA"/>
</dbReference>
<organism evidence="5 6">
    <name type="scientific">Segatella buccae ATCC 33574</name>
    <dbReference type="NCBI Taxonomy" id="873513"/>
    <lineage>
        <taxon>Bacteria</taxon>
        <taxon>Pseudomonadati</taxon>
        <taxon>Bacteroidota</taxon>
        <taxon>Bacteroidia</taxon>
        <taxon>Bacteroidales</taxon>
        <taxon>Prevotellaceae</taxon>
        <taxon>Segatella</taxon>
    </lineage>
</organism>
<dbReference type="PANTHER" id="PTHR37296:SF1">
    <property type="entry name" value="CONSERVED VIRULENCE FACTOR B"/>
    <property type="match status" value="1"/>
</dbReference>
<dbReference type="InterPro" id="IPR036388">
    <property type="entry name" value="WH-like_DNA-bd_sf"/>
</dbReference>
<gene>
    <name evidence="5" type="ORF">HMPREF6485_1373</name>
</gene>
<evidence type="ECO:0000256" key="1">
    <source>
        <dbReference type="PIRNR" id="PIRNR012524"/>
    </source>
</evidence>
<dbReference type="InterPro" id="IPR039566">
    <property type="entry name" value="CvfB_S1_st"/>
</dbReference>
<dbReference type="eggNOG" id="COG2996">
    <property type="taxonomic scope" value="Bacteria"/>
</dbReference>
<dbReference type="InterPro" id="IPR040764">
    <property type="entry name" value="CvfB_WH"/>
</dbReference>
<dbReference type="Proteomes" id="UP000003112">
    <property type="component" value="Unassembled WGS sequence"/>
</dbReference>
<comment type="similarity">
    <text evidence="1">Belongs to the CvfB family.</text>
</comment>
<feature type="region of interest" description="Disordered" evidence="2">
    <location>
        <begin position="1"/>
        <end position="24"/>
    </location>
</feature>
<comment type="caution">
    <text evidence="5">The sequence shown here is derived from an EMBL/GenBank/DDBJ whole genome shotgun (WGS) entry which is preliminary data.</text>
</comment>
<dbReference type="HOGENOM" id="CLU_064885_1_0_10"/>
<dbReference type="InterPro" id="IPR014464">
    <property type="entry name" value="CvfB_fam"/>
</dbReference>
<evidence type="ECO:0000256" key="2">
    <source>
        <dbReference type="SAM" id="MobiDB-lite"/>
    </source>
</evidence>
<evidence type="ECO:0000313" key="5">
    <source>
        <dbReference type="EMBL" id="EFU30804.1"/>
    </source>
</evidence>
<evidence type="ECO:0008006" key="7">
    <source>
        <dbReference type="Google" id="ProtNLM"/>
    </source>
</evidence>
<sequence>MPDNHLNKEKIMEKENQYNDPRQPRLGEYNRLRVKEVARREGYGEVFGMYLDGGREGDILMPQRYVPEGLQPGDEVECFIYLDQDERPIATTEKPLAKVGDFAYLEVKWVNEYGAFLGWGLMKDLFCPFHEMKRKMVIGDSHVVYVHIDEESYRIMASAKVDKFLDTSRPPYRPGDEVELLVWKKTDRGFKVIVDNRFAGLLYKDQIFQYVHAGDRMKGYISQVRPDGKIDVALQPVGRKQTTDFAETLYQYLKDNDGTCDLGDKSEADDIYARFHVSKKVFKRAVGDLYRRRLIEVSPMSIRLV</sequence>
<feature type="domain" description="Conserved virulence factor B first S1" evidence="3">
    <location>
        <begin position="26"/>
        <end position="92"/>
    </location>
</feature>